<dbReference type="PANTHER" id="PTHR31011">
    <property type="entry name" value="PROTEIN STB2-RELATED"/>
    <property type="match status" value="1"/>
</dbReference>
<accession>A0A420I1B1</accession>
<feature type="compositionally biased region" description="Basic and acidic residues" evidence="1">
    <location>
        <begin position="639"/>
        <end position="660"/>
    </location>
</feature>
<dbReference type="Pfam" id="PF25995">
    <property type="entry name" value="STB6_N"/>
    <property type="match status" value="1"/>
</dbReference>
<evidence type="ECO:0000259" key="2">
    <source>
        <dbReference type="Pfam" id="PF25995"/>
    </source>
</evidence>
<feature type="compositionally biased region" description="Polar residues" evidence="1">
    <location>
        <begin position="627"/>
        <end position="638"/>
    </location>
</feature>
<comment type="caution">
    <text evidence="3">The sequence shown here is derived from an EMBL/GenBank/DDBJ whole genome shotgun (WGS) entry which is preliminary data.</text>
</comment>
<feature type="region of interest" description="Disordered" evidence="1">
    <location>
        <begin position="494"/>
        <end position="516"/>
    </location>
</feature>
<sequence>MYDPPEISSDYRYEQRIRIQRREYSESRLKSQLDASKNNPEMAVLPPLGMARNSSPEKQKLKYFVFTDPVAFRLSSFSRILILKLNVEDRYLEEDPAIIVRERHGIIEGYRLYLVEQWACSRIHPTFVITTYTGDPDHKAVVGVLGVPMDEESWSQRLRLYFSATSEFYTQTQETSLGLLMVTNLNYFPSTLTIIPVPDGDVERHRYGFLVNENLKRFGCSGRSGMSLAAPAGATQAKFLQLYKTNQRVPLSDAVIELVKLCQFALIAFGKLKQEYADGCLCDVTQIAITEWWNEIGSEYYNTEPSDGIMGPTTVAGLLGLLIGARNRLSSYGVPVGKDAFDLHHLKRGIESFQKSQKLMRTRRLDRHTLARLHNVTAKAAAGEGWAVPKAVKSTVAELSGKGGDMVLGIVGRDKAGIGDIETLNIDYFINLAQSQRTKWLWHGKQRRGAPNEPQILNSTRDDSGTHYRSQNKLDTGLPEDEFETRCKEEKSPVAIFGWNPPGPANSVPESPNDRDHLHRTVFKSVSGKMNDARQGFGRIKDAVGFRGNANRQSKDESSTSANSILSSNLSPAFVDPYSPHTGNKICPWKYTPTNYQNVTPKLREPVSRSLSQIEGHSSESSHGESQVNNQSDVPSKSSRLDKNMTRVVEQKKNRPDPSLKDLSFTGSSEQVELGKMNFQTQQDQKNCDSIIFRRNSISGGANTHNRSRNENWWPRHMSFGDAEDALFCCQTNLEVRDRDKESHFLSSGNKDITKNLKRLLDMIMALENEIKPWVEDKLSCIIKIDDQLSIHQDNFHFVYAQLMEQYSIIKQSSQKILASERTHFFEEIRDIEILGAKLEYEINALESKVLDVEDGVILLEKQVDDLEDIANKLDMDLKNESWTRRIVKTLTGIVFGPTISVPIEI</sequence>
<proteinExistence type="predicted"/>
<keyword evidence="4" id="KW-1185">Reference proteome</keyword>
<protein>
    <submittedName>
        <fullName evidence="3">Putative sin3 complex subunit protein</fullName>
    </submittedName>
</protein>
<gene>
    <name evidence="3" type="ORF">GcM3_139003</name>
</gene>
<feature type="region of interest" description="Disordered" evidence="1">
    <location>
        <begin position="544"/>
        <end position="564"/>
    </location>
</feature>
<evidence type="ECO:0000313" key="4">
    <source>
        <dbReference type="Proteomes" id="UP000283383"/>
    </source>
</evidence>
<evidence type="ECO:0000256" key="1">
    <source>
        <dbReference type="SAM" id="MobiDB-lite"/>
    </source>
</evidence>
<dbReference type="Proteomes" id="UP000283383">
    <property type="component" value="Unassembled WGS sequence"/>
</dbReference>
<dbReference type="InterPro" id="IPR059025">
    <property type="entry name" value="STB6_N"/>
</dbReference>
<dbReference type="AlphaFoldDB" id="A0A420I1B1"/>
<organism evidence="3 4">
    <name type="scientific">Golovinomyces cichoracearum</name>
    <dbReference type="NCBI Taxonomy" id="62708"/>
    <lineage>
        <taxon>Eukaryota</taxon>
        <taxon>Fungi</taxon>
        <taxon>Dikarya</taxon>
        <taxon>Ascomycota</taxon>
        <taxon>Pezizomycotina</taxon>
        <taxon>Leotiomycetes</taxon>
        <taxon>Erysiphales</taxon>
        <taxon>Erysiphaceae</taxon>
        <taxon>Golovinomyces</taxon>
    </lineage>
</organism>
<name>A0A420I1B1_9PEZI</name>
<reference evidence="3 4" key="1">
    <citation type="journal article" date="2018" name="BMC Genomics">
        <title>Comparative genome analyses reveal sequence features reflecting distinct modes of host-adaptation between dicot and monocot powdery mildew.</title>
        <authorList>
            <person name="Wu Y."/>
            <person name="Ma X."/>
            <person name="Pan Z."/>
            <person name="Kale S.D."/>
            <person name="Song Y."/>
            <person name="King H."/>
            <person name="Zhang Q."/>
            <person name="Presley C."/>
            <person name="Deng X."/>
            <person name="Wei C.I."/>
            <person name="Xiao S."/>
        </authorList>
    </citation>
    <scope>NUCLEOTIDE SEQUENCE [LARGE SCALE GENOMIC DNA]</scope>
    <source>
        <strain evidence="3">UMSG3</strain>
    </source>
</reference>
<feature type="region of interest" description="Disordered" evidence="1">
    <location>
        <begin position="446"/>
        <end position="476"/>
    </location>
</feature>
<dbReference type="STRING" id="62708.A0A420I1B1"/>
<dbReference type="GO" id="GO:0070822">
    <property type="term" value="C:Sin3-type complex"/>
    <property type="evidence" value="ECO:0007669"/>
    <property type="project" value="TreeGrafter"/>
</dbReference>
<feature type="region of interest" description="Disordered" evidence="1">
    <location>
        <begin position="604"/>
        <end position="665"/>
    </location>
</feature>
<feature type="domain" description="STB6-like N-terminal" evidence="2">
    <location>
        <begin position="90"/>
        <end position="218"/>
    </location>
</feature>
<dbReference type="EMBL" id="MCBQ01013923">
    <property type="protein sequence ID" value="RKF63468.1"/>
    <property type="molecule type" value="Genomic_DNA"/>
</dbReference>
<dbReference type="InterPro" id="IPR038919">
    <property type="entry name" value="STB2/STB2"/>
</dbReference>
<dbReference type="PANTHER" id="PTHR31011:SF2">
    <property type="entry name" value="PROTEIN STB2-RELATED"/>
    <property type="match status" value="1"/>
</dbReference>
<evidence type="ECO:0000313" key="3">
    <source>
        <dbReference type="EMBL" id="RKF63468.1"/>
    </source>
</evidence>